<protein>
    <submittedName>
        <fullName evidence="2">Uncharacterized protein</fullName>
    </submittedName>
</protein>
<dbReference type="Proteomes" id="UP000001307">
    <property type="component" value="Unassembled WGS sequence"/>
</dbReference>
<sequence length="170" mass="19423">MKIFGLFGILSSAWAGGVCNFEDARGFAGCPSTCEIYKEIQVVENLIRGHWNKVKSNFEVNYDKSGDLNSSREILEQLLIRLQKIQKSSMSEAEKFQAYTNAYKDANVPAIILDQEKRTAKLEERRANLHSRYIHDKTEFIQLTSFCLLNFAEYGEHVCDVRNFADGLTL</sequence>
<evidence type="ECO:0000256" key="1">
    <source>
        <dbReference type="SAM" id="SignalP"/>
    </source>
</evidence>
<reference evidence="2" key="1">
    <citation type="journal article" date="2010" name="Science">
        <title>Plasticity of animal genome architecture unmasked by rapid evolution of a pelagic tunicate.</title>
        <authorList>
            <person name="Denoeud F."/>
            <person name="Henriet S."/>
            <person name="Mungpakdee S."/>
            <person name="Aury J.M."/>
            <person name="Da Silva C."/>
            <person name="Brinkmann H."/>
            <person name="Mikhaleva J."/>
            <person name="Olsen L.C."/>
            <person name="Jubin C."/>
            <person name="Canestro C."/>
            <person name="Bouquet J.M."/>
            <person name="Danks G."/>
            <person name="Poulain J."/>
            <person name="Campsteijn C."/>
            <person name="Adamski M."/>
            <person name="Cross I."/>
            <person name="Yadetie F."/>
            <person name="Muffato M."/>
            <person name="Louis A."/>
            <person name="Butcher S."/>
            <person name="Tsagkogeorga G."/>
            <person name="Konrad A."/>
            <person name="Singh S."/>
            <person name="Jensen M.F."/>
            <person name="Cong E.H."/>
            <person name="Eikeseth-Otteraa H."/>
            <person name="Noel B."/>
            <person name="Anthouard V."/>
            <person name="Porcel B.M."/>
            <person name="Kachouri-Lafond R."/>
            <person name="Nishino A."/>
            <person name="Ugolini M."/>
            <person name="Chourrout P."/>
            <person name="Nishida H."/>
            <person name="Aasland R."/>
            <person name="Huzurbazar S."/>
            <person name="Westhof E."/>
            <person name="Delsuc F."/>
            <person name="Lehrach H."/>
            <person name="Reinhardt R."/>
            <person name="Weissenbach J."/>
            <person name="Roy S.W."/>
            <person name="Artiguenave F."/>
            <person name="Postlethwait J.H."/>
            <person name="Manak J.R."/>
            <person name="Thompson E.M."/>
            <person name="Jaillon O."/>
            <person name="Du Pasquier L."/>
            <person name="Boudinot P."/>
            <person name="Liberles D.A."/>
            <person name="Volff J.N."/>
            <person name="Philippe H."/>
            <person name="Lenhard B."/>
            <person name="Roest Crollius H."/>
            <person name="Wincker P."/>
            <person name="Chourrout D."/>
        </authorList>
    </citation>
    <scope>NUCLEOTIDE SEQUENCE [LARGE SCALE GENOMIC DNA]</scope>
</reference>
<organism evidence="2">
    <name type="scientific">Oikopleura dioica</name>
    <name type="common">Tunicate</name>
    <dbReference type="NCBI Taxonomy" id="34765"/>
    <lineage>
        <taxon>Eukaryota</taxon>
        <taxon>Metazoa</taxon>
        <taxon>Chordata</taxon>
        <taxon>Tunicata</taxon>
        <taxon>Appendicularia</taxon>
        <taxon>Copelata</taxon>
        <taxon>Oikopleuridae</taxon>
        <taxon>Oikopleura</taxon>
    </lineage>
</organism>
<proteinExistence type="predicted"/>
<dbReference type="AlphaFoldDB" id="E4Y2A6"/>
<keyword evidence="1" id="KW-0732">Signal</keyword>
<dbReference type="OrthoDB" id="10096102at2759"/>
<feature type="chain" id="PRO_5012338886" evidence="1">
    <location>
        <begin position="16"/>
        <end position="170"/>
    </location>
</feature>
<evidence type="ECO:0000313" key="2">
    <source>
        <dbReference type="EMBL" id="CBY16000.1"/>
    </source>
</evidence>
<dbReference type="InParanoid" id="E4Y2A6"/>
<keyword evidence="3" id="KW-1185">Reference proteome</keyword>
<gene>
    <name evidence="2" type="ORF">GSOID_T00016298001</name>
</gene>
<name>E4Y2A6_OIKDI</name>
<feature type="signal peptide" evidence="1">
    <location>
        <begin position="1"/>
        <end position="15"/>
    </location>
</feature>
<evidence type="ECO:0000313" key="3">
    <source>
        <dbReference type="Proteomes" id="UP000001307"/>
    </source>
</evidence>
<accession>E4Y2A6</accession>
<dbReference type="EMBL" id="FN653796">
    <property type="protein sequence ID" value="CBY16000.1"/>
    <property type="molecule type" value="Genomic_DNA"/>
</dbReference>